<protein>
    <recommendedName>
        <fullName evidence="3">Uracil DNA glycosylase superfamily protein</fullName>
    </recommendedName>
</protein>
<proteinExistence type="predicted"/>
<comment type="caution">
    <text evidence="1">The sequence shown here is derived from an EMBL/GenBank/DDBJ whole genome shotgun (WGS) entry which is preliminary data.</text>
</comment>
<gene>
    <name evidence="1" type="ORF">AAAT34_12345</name>
</gene>
<accession>A0ABV1FTR0</accession>
<name>A0ABV1FTR0_9BACT</name>
<evidence type="ECO:0000313" key="2">
    <source>
        <dbReference type="Proteomes" id="UP001487296"/>
    </source>
</evidence>
<dbReference type="EMBL" id="JBBNFP010000089">
    <property type="protein sequence ID" value="MEQ2487823.1"/>
    <property type="molecule type" value="Genomic_DNA"/>
</dbReference>
<dbReference type="Proteomes" id="UP001487296">
    <property type="component" value="Unassembled WGS sequence"/>
</dbReference>
<sequence>MTEKEIQYKELVNRICDFTDEYGPKLRRHVASFQVSPIFDKDVDILFLGFNPAEGGQEANYKPEDRQLYKKRFFEGNPYPPETWAVGNGVSKRVPAHSKWNWIFNPCNDANLFQKEGLAEQVTSGNYMFFNLFFFGSPMSDDAGKLSDSPKDYSEALKKCTDFTIEIVDILKPKCVLCLSINNVFNKVKNATRSKVTKPLAGSNLSRFEHNGVVYYGMTHLQYPAMKKEYVQNIARFIKQDMKF</sequence>
<dbReference type="RefSeq" id="WP_215760908.1">
    <property type="nucleotide sequence ID" value="NZ_JAHKBE010000094.1"/>
</dbReference>
<evidence type="ECO:0008006" key="3">
    <source>
        <dbReference type="Google" id="ProtNLM"/>
    </source>
</evidence>
<organism evidence="1 2">
    <name type="scientific">Hallella faecis</name>
    <dbReference type="NCBI Taxonomy" id="2841596"/>
    <lineage>
        <taxon>Bacteria</taxon>
        <taxon>Pseudomonadati</taxon>
        <taxon>Bacteroidota</taxon>
        <taxon>Bacteroidia</taxon>
        <taxon>Bacteroidales</taxon>
        <taxon>Prevotellaceae</taxon>
        <taxon>Hallella</taxon>
    </lineage>
</organism>
<reference evidence="1 2" key="1">
    <citation type="submission" date="2024-04" db="EMBL/GenBank/DDBJ databases">
        <title>Human intestinal bacterial collection.</title>
        <authorList>
            <person name="Pauvert C."/>
            <person name="Hitch T.C.A."/>
            <person name="Clavel T."/>
        </authorList>
    </citation>
    <scope>NUCLEOTIDE SEQUENCE [LARGE SCALE GENOMIC DNA]</scope>
    <source>
        <strain evidence="1 2">CLA-AA-H145</strain>
    </source>
</reference>
<evidence type="ECO:0000313" key="1">
    <source>
        <dbReference type="EMBL" id="MEQ2487823.1"/>
    </source>
</evidence>
<keyword evidence="2" id="KW-1185">Reference proteome</keyword>